<dbReference type="AlphaFoldDB" id="A0A9N8VN43"/>
<keyword evidence="3" id="KW-1185">Reference proteome</keyword>
<comment type="caution">
    <text evidence="2">The sequence shown here is derived from an EMBL/GenBank/DDBJ whole genome shotgun (WGS) entry which is preliminary data.</text>
</comment>
<protein>
    <submittedName>
        <fullName evidence="2">3516_t:CDS:1</fullName>
    </submittedName>
</protein>
<dbReference type="EMBL" id="CAJVQA010000114">
    <property type="protein sequence ID" value="CAG8456486.1"/>
    <property type="molecule type" value="Genomic_DNA"/>
</dbReference>
<evidence type="ECO:0000313" key="3">
    <source>
        <dbReference type="Proteomes" id="UP000789759"/>
    </source>
</evidence>
<organism evidence="2 3">
    <name type="scientific">Cetraspora pellucida</name>
    <dbReference type="NCBI Taxonomy" id="1433469"/>
    <lineage>
        <taxon>Eukaryota</taxon>
        <taxon>Fungi</taxon>
        <taxon>Fungi incertae sedis</taxon>
        <taxon>Mucoromycota</taxon>
        <taxon>Glomeromycotina</taxon>
        <taxon>Glomeromycetes</taxon>
        <taxon>Diversisporales</taxon>
        <taxon>Gigasporaceae</taxon>
        <taxon>Cetraspora</taxon>
    </lineage>
</organism>
<dbReference type="Pfam" id="PF14214">
    <property type="entry name" value="Helitron_like_N"/>
    <property type="match status" value="1"/>
</dbReference>
<evidence type="ECO:0000259" key="1">
    <source>
        <dbReference type="Pfam" id="PF14214"/>
    </source>
</evidence>
<dbReference type="Proteomes" id="UP000789759">
    <property type="component" value="Unassembled WGS sequence"/>
</dbReference>
<dbReference type="OrthoDB" id="2282872at2759"/>
<feature type="domain" description="Helitron helicase-like" evidence="1">
    <location>
        <begin position="341"/>
        <end position="470"/>
    </location>
</feature>
<reference evidence="2" key="1">
    <citation type="submission" date="2021-06" db="EMBL/GenBank/DDBJ databases">
        <authorList>
            <person name="Kallberg Y."/>
            <person name="Tangrot J."/>
            <person name="Rosling A."/>
        </authorList>
    </citation>
    <scope>NUCLEOTIDE SEQUENCE</scope>
    <source>
        <strain evidence="2">FL966</strain>
    </source>
</reference>
<dbReference type="InterPro" id="IPR025476">
    <property type="entry name" value="Helitron_helicase-like"/>
</dbReference>
<sequence>MREECEISERQRKLNIVKNLHEKDIRTAEAHVPLCILEIDNKFNITKEWYANWLQPINKAVANKAIARFWENMDCKTFEELSCVICSANVNLENPAFEINFAYKHPYINRSSYKVLLDRNGFVKRNNNNAKNPFDLQWLMNYNILYKDIRLDRAMLESLPENKIPSTLLVTTVMADIDPKKIEHYTGYTVDLVDRIDTDDGTDSVNSKESNNKENRPNLFNCINGITELRNSDMSYTDTLISEQESTNNKQECSNTILMPHSNIPKNKYMDPMLLPAAFPTLFPYGVGGHEDNFYKQYVPFKQYVEHLLCLCDPRFRYHLNFEQSAKLIFKLTINDIKFVIEQEQNKQLITNKAVLELLKNMNIVGRKIIGLHQSQNFLCNKIHVVIIWNSALLLFVIINPADLHSSIKELDWHLDLTVIAKYFNVMINKIIKFILSYKNPEGGVLGKIKNYYGVIKYQDYGTPHCHMLIWLQGVLNPIELRNCLKNKEFKK</sequence>
<name>A0A9N8VN43_9GLOM</name>
<accession>A0A9N8VN43</accession>
<proteinExistence type="predicted"/>
<gene>
    <name evidence="2" type="ORF">CPELLU_LOCUS414</name>
</gene>
<evidence type="ECO:0000313" key="2">
    <source>
        <dbReference type="EMBL" id="CAG8456486.1"/>
    </source>
</evidence>